<dbReference type="GO" id="GO:0003735">
    <property type="term" value="F:structural constituent of ribosome"/>
    <property type="evidence" value="ECO:0007669"/>
    <property type="project" value="InterPro"/>
</dbReference>
<comment type="function">
    <text evidence="4">One of the early assembly proteins it binds 23S rRNA. One of the proteins that surrounds the polypeptide exit tunnel on the outside of the ribosome. Forms the main docking site for trigger factor binding to the ribosome.</text>
</comment>
<dbReference type="STRING" id="1802163.A2932_01220"/>
<dbReference type="EMBL" id="MHOI01000015">
    <property type="protein sequence ID" value="OGZ61544.1"/>
    <property type="molecule type" value="Genomic_DNA"/>
</dbReference>
<evidence type="ECO:0000256" key="4">
    <source>
        <dbReference type="HAMAP-Rule" id="MF_01369"/>
    </source>
</evidence>
<evidence type="ECO:0000256" key="3">
    <source>
        <dbReference type="ARBA" id="ARBA00023274"/>
    </source>
</evidence>
<dbReference type="InterPro" id="IPR012678">
    <property type="entry name" value="Ribosomal_uL23/eL15/eS24_sf"/>
</dbReference>
<sequence>MERAHGAYGVIVRPHISEKSVRQNEQDKYAFEIYSGVTAPQVKRAIERTYGVNVENVHISKVPSKPTRYRRNLGSKSRYDKAVVTLKEGQNIEVLPQ</sequence>
<evidence type="ECO:0000256" key="1">
    <source>
        <dbReference type="ARBA" id="ARBA00006700"/>
    </source>
</evidence>
<organism evidence="5 6">
    <name type="scientific">Candidatus Spechtbacteria bacterium RIFCSPLOWO2_01_FULL_46_10</name>
    <dbReference type="NCBI Taxonomy" id="1802163"/>
    <lineage>
        <taxon>Bacteria</taxon>
        <taxon>Candidatus Spechtiibacteriota</taxon>
    </lineage>
</organism>
<evidence type="ECO:0000313" key="5">
    <source>
        <dbReference type="EMBL" id="OGZ61544.1"/>
    </source>
</evidence>
<evidence type="ECO:0000313" key="6">
    <source>
        <dbReference type="Proteomes" id="UP000179153"/>
    </source>
</evidence>
<keyword evidence="3 4" id="KW-0687">Ribonucleoprotein</keyword>
<keyword evidence="4" id="KW-0694">RNA-binding</keyword>
<evidence type="ECO:0000256" key="2">
    <source>
        <dbReference type="ARBA" id="ARBA00022980"/>
    </source>
</evidence>
<dbReference type="Proteomes" id="UP000179153">
    <property type="component" value="Unassembled WGS sequence"/>
</dbReference>
<comment type="subunit">
    <text evidence="4">Part of the 50S ribosomal subunit. Contacts protein L29, and trigger factor when it is bound to the ribosome.</text>
</comment>
<name>A0A1G2HGC8_9BACT</name>
<proteinExistence type="inferred from homology"/>
<dbReference type="GO" id="GO:0019843">
    <property type="term" value="F:rRNA binding"/>
    <property type="evidence" value="ECO:0007669"/>
    <property type="project" value="UniProtKB-UniRule"/>
</dbReference>
<dbReference type="NCBIfam" id="NF004363">
    <property type="entry name" value="PRK05738.2-4"/>
    <property type="match status" value="1"/>
</dbReference>
<dbReference type="InterPro" id="IPR012677">
    <property type="entry name" value="Nucleotide-bd_a/b_plait_sf"/>
</dbReference>
<comment type="caution">
    <text evidence="5">The sequence shown here is derived from an EMBL/GenBank/DDBJ whole genome shotgun (WGS) entry which is preliminary data.</text>
</comment>
<reference evidence="5 6" key="1">
    <citation type="journal article" date="2016" name="Nat. Commun.">
        <title>Thousands of microbial genomes shed light on interconnected biogeochemical processes in an aquifer system.</title>
        <authorList>
            <person name="Anantharaman K."/>
            <person name="Brown C.T."/>
            <person name="Hug L.A."/>
            <person name="Sharon I."/>
            <person name="Castelle C.J."/>
            <person name="Probst A.J."/>
            <person name="Thomas B.C."/>
            <person name="Singh A."/>
            <person name="Wilkins M.J."/>
            <person name="Karaoz U."/>
            <person name="Brodie E.L."/>
            <person name="Williams K.H."/>
            <person name="Hubbard S.S."/>
            <person name="Banfield J.F."/>
        </authorList>
    </citation>
    <scope>NUCLEOTIDE SEQUENCE [LARGE SCALE GENOMIC DNA]</scope>
</reference>
<protein>
    <recommendedName>
        <fullName evidence="4">Large ribosomal subunit protein uL23</fullName>
    </recommendedName>
</protein>
<keyword evidence="2 4" id="KW-0689">Ribosomal protein</keyword>
<dbReference type="GO" id="GO:0005840">
    <property type="term" value="C:ribosome"/>
    <property type="evidence" value="ECO:0007669"/>
    <property type="project" value="UniProtKB-KW"/>
</dbReference>
<keyword evidence="4" id="KW-0699">rRNA-binding</keyword>
<dbReference type="GO" id="GO:0006412">
    <property type="term" value="P:translation"/>
    <property type="evidence" value="ECO:0007669"/>
    <property type="project" value="UniProtKB-UniRule"/>
</dbReference>
<gene>
    <name evidence="4" type="primary">rplW</name>
    <name evidence="5" type="ORF">A2932_01220</name>
</gene>
<dbReference type="Gene3D" id="3.30.70.330">
    <property type="match status" value="1"/>
</dbReference>
<dbReference type="Pfam" id="PF00276">
    <property type="entry name" value="Ribosomal_L23"/>
    <property type="match status" value="1"/>
</dbReference>
<dbReference type="SUPFAM" id="SSF54189">
    <property type="entry name" value="Ribosomal proteins S24e, L23 and L15e"/>
    <property type="match status" value="1"/>
</dbReference>
<dbReference type="InterPro" id="IPR013025">
    <property type="entry name" value="Ribosomal_uL23-like"/>
</dbReference>
<dbReference type="HAMAP" id="MF_01369_B">
    <property type="entry name" value="Ribosomal_uL23_B"/>
    <property type="match status" value="1"/>
</dbReference>
<comment type="similarity">
    <text evidence="1 4">Belongs to the universal ribosomal protein uL23 family.</text>
</comment>
<dbReference type="AlphaFoldDB" id="A0A1G2HGC8"/>
<accession>A0A1G2HGC8</accession>
<dbReference type="GO" id="GO:1990904">
    <property type="term" value="C:ribonucleoprotein complex"/>
    <property type="evidence" value="ECO:0007669"/>
    <property type="project" value="UniProtKB-KW"/>
</dbReference>